<feature type="chain" id="PRO_5046080462" description="Secreted protein" evidence="1">
    <location>
        <begin position="33"/>
        <end position="122"/>
    </location>
</feature>
<reference evidence="2 3" key="1">
    <citation type="submission" date="2021-07" db="EMBL/GenBank/DDBJ databases">
        <authorList>
            <person name="Palmer J.M."/>
        </authorList>
    </citation>
    <scope>NUCLEOTIDE SEQUENCE [LARGE SCALE GENOMIC DNA]</scope>
    <source>
        <strain evidence="2 3">AT_MEX2019</strain>
        <tissue evidence="2">Muscle</tissue>
    </source>
</reference>
<organism evidence="2 3">
    <name type="scientific">Ataeniobius toweri</name>
    <dbReference type="NCBI Taxonomy" id="208326"/>
    <lineage>
        <taxon>Eukaryota</taxon>
        <taxon>Metazoa</taxon>
        <taxon>Chordata</taxon>
        <taxon>Craniata</taxon>
        <taxon>Vertebrata</taxon>
        <taxon>Euteleostomi</taxon>
        <taxon>Actinopterygii</taxon>
        <taxon>Neopterygii</taxon>
        <taxon>Teleostei</taxon>
        <taxon>Neoteleostei</taxon>
        <taxon>Acanthomorphata</taxon>
        <taxon>Ovalentaria</taxon>
        <taxon>Atherinomorphae</taxon>
        <taxon>Cyprinodontiformes</taxon>
        <taxon>Goodeidae</taxon>
        <taxon>Ataeniobius</taxon>
    </lineage>
</organism>
<proteinExistence type="predicted"/>
<dbReference type="EMBL" id="JAHUTI010080030">
    <property type="protein sequence ID" value="MED6258134.1"/>
    <property type="molecule type" value="Genomic_DNA"/>
</dbReference>
<keyword evidence="1" id="KW-0732">Signal</keyword>
<dbReference type="Proteomes" id="UP001345963">
    <property type="component" value="Unassembled WGS sequence"/>
</dbReference>
<sequence length="122" mass="14039">MCTQARSKRAVVWPPPRTKCLCLLFIYLQVESRCSFDHRTDAAAEPTPELSLLCHTVRKEKRTNCCIRLYRPKYSLLFSHVFSFNESSPTVTYLLLQVKHIKSQLITPGSQIAQPWLLVVTS</sequence>
<evidence type="ECO:0000313" key="2">
    <source>
        <dbReference type="EMBL" id="MED6258134.1"/>
    </source>
</evidence>
<protein>
    <recommendedName>
        <fullName evidence="4">Secreted protein</fullName>
    </recommendedName>
</protein>
<accession>A0ABU7C8L5</accession>
<evidence type="ECO:0000256" key="1">
    <source>
        <dbReference type="SAM" id="SignalP"/>
    </source>
</evidence>
<evidence type="ECO:0000313" key="3">
    <source>
        <dbReference type="Proteomes" id="UP001345963"/>
    </source>
</evidence>
<keyword evidence="3" id="KW-1185">Reference proteome</keyword>
<evidence type="ECO:0008006" key="4">
    <source>
        <dbReference type="Google" id="ProtNLM"/>
    </source>
</evidence>
<feature type="signal peptide" evidence="1">
    <location>
        <begin position="1"/>
        <end position="32"/>
    </location>
</feature>
<comment type="caution">
    <text evidence="2">The sequence shown here is derived from an EMBL/GenBank/DDBJ whole genome shotgun (WGS) entry which is preliminary data.</text>
</comment>
<gene>
    <name evidence="2" type="ORF">ATANTOWER_003343</name>
</gene>
<name>A0ABU7C8L5_9TELE</name>